<accession>L1IFR9</accession>
<dbReference type="EnsemblProtists" id="EKX34917">
    <property type="protein sequence ID" value="EKX34917"/>
    <property type="gene ID" value="GUITHDRAFT_118962"/>
</dbReference>
<dbReference type="PaxDb" id="55529-EKX34917"/>
<sequence length="210" mass="23708">MRREMQHETELSDLDTLQSMTSGTFFYEIALLRNWQYVREKLQLQVILYLPLSQVPTAMLTLNRGRNNGPWNQCSNGVQIYGNFRPDGENNTLSVQRNVCRRITAAIRNLQPARISFALCFTGLDSLIQMVRTPLMPLHPNSNQINADLYFIHEDSQVVIGNTGLVLGDGADRCTLKYSLTLGPYYICNELCLLQPSAVCSGAVELQSVY</sequence>
<dbReference type="AlphaFoldDB" id="L1IFR9"/>
<dbReference type="KEGG" id="gtt:GUITHDRAFT_118962"/>
<evidence type="ECO:0000313" key="2">
    <source>
        <dbReference type="EnsemblProtists" id="EKX34917"/>
    </source>
</evidence>
<reference evidence="1 3" key="1">
    <citation type="journal article" date="2012" name="Nature">
        <title>Algal genomes reveal evolutionary mosaicism and the fate of nucleomorphs.</title>
        <authorList>
            <consortium name="DOE Joint Genome Institute"/>
            <person name="Curtis B.A."/>
            <person name="Tanifuji G."/>
            <person name="Burki F."/>
            <person name="Gruber A."/>
            <person name="Irimia M."/>
            <person name="Maruyama S."/>
            <person name="Arias M.C."/>
            <person name="Ball S.G."/>
            <person name="Gile G.H."/>
            <person name="Hirakawa Y."/>
            <person name="Hopkins J.F."/>
            <person name="Kuo A."/>
            <person name="Rensing S.A."/>
            <person name="Schmutz J."/>
            <person name="Symeonidi A."/>
            <person name="Elias M."/>
            <person name="Eveleigh R.J."/>
            <person name="Herman E.K."/>
            <person name="Klute M.J."/>
            <person name="Nakayama T."/>
            <person name="Obornik M."/>
            <person name="Reyes-Prieto A."/>
            <person name="Armbrust E.V."/>
            <person name="Aves S.J."/>
            <person name="Beiko R.G."/>
            <person name="Coutinho P."/>
            <person name="Dacks J.B."/>
            <person name="Durnford D.G."/>
            <person name="Fast N.M."/>
            <person name="Green B.R."/>
            <person name="Grisdale C.J."/>
            <person name="Hempel F."/>
            <person name="Henrissat B."/>
            <person name="Hoppner M.P."/>
            <person name="Ishida K."/>
            <person name="Kim E."/>
            <person name="Koreny L."/>
            <person name="Kroth P.G."/>
            <person name="Liu Y."/>
            <person name="Malik S.B."/>
            <person name="Maier U.G."/>
            <person name="McRose D."/>
            <person name="Mock T."/>
            <person name="Neilson J.A."/>
            <person name="Onodera N.T."/>
            <person name="Poole A.M."/>
            <person name="Pritham E.J."/>
            <person name="Richards T.A."/>
            <person name="Rocap G."/>
            <person name="Roy S.W."/>
            <person name="Sarai C."/>
            <person name="Schaack S."/>
            <person name="Shirato S."/>
            <person name="Slamovits C.H."/>
            <person name="Spencer D.F."/>
            <person name="Suzuki S."/>
            <person name="Worden A.Z."/>
            <person name="Zauner S."/>
            <person name="Barry K."/>
            <person name="Bell C."/>
            <person name="Bharti A.K."/>
            <person name="Crow J.A."/>
            <person name="Grimwood J."/>
            <person name="Kramer R."/>
            <person name="Lindquist E."/>
            <person name="Lucas S."/>
            <person name="Salamov A."/>
            <person name="McFadden G.I."/>
            <person name="Lane C.E."/>
            <person name="Keeling P.J."/>
            <person name="Gray M.W."/>
            <person name="Grigoriev I.V."/>
            <person name="Archibald J.M."/>
        </authorList>
    </citation>
    <scope>NUCLEOTIDE SEQUENCE</scope>
    <source>
        <strain evidence="1 3">CCMP2712</strain>
    </source>
</reference>
<name>L1IFR9_GUITC</name>
<dbReference type="EMBL" id="JH993101">
    <property type="protein sequence ID" value="EKX34917.1"/>
    <property type="molecule type" value="Genomic_DNA"/>
</dbReference>
<dbReference type="HOGENOM" id="CLU_1312243_0_0_1"/>
<dbReference type="GeneID" id="17291620"/>
<dbReference type="RefSeq" id="XP_005821897.1">
    <property type="nucleotide sequence ID" value="XM_005821840.1"/>
</dbReference>
<evidence type="ECO:0000313" key="3">
    <source>
        <dbReference type="Proteomes" id="UP000011087"/>
    </source>
</evidence>
<gene>
    <name evidence="1" type="ORF">GUITHDRAFT_118962</name>
</gene>
<reference evidence="3" key="2">
    <citation type="submission" date="2012-11" db="EMBL/GenBank/DDBJ databases">
        <authorList>
            <person name="Kuo A."/>
            <person name="Curtis B.A."/>
            <person name="Tanifuji G."/>
            <person name="Burki F."/>
            <person name="Gruber A."/>
            <person name="Irimia M."/>
            <person name="Maruyama S."/>
            <person name="Arias M.C."/>
            <person name="Ball S.G."/>
            <person name="Gile G.H."/>
            <person name="Hirakawa Y."/>
            <person name="Hopkins J.F."/>
            <person name="Rensing S.A."/>
            <person name="Schmutz J."/>
            <person name="Symeonidi A."/>
            <person name="Elias M."/>
            <person name="Eveleigh R.J."/>
            <person name="Herman E.K."/>
            <person name="Klute M.J."/>
            <person name="Nakayama T."/>
            <person name="Obornik M."/>
            <person name="Reyes-Prieto A."/>
            <person name="Armbrust E.V."/>
            <person name="Aves S.J."/>
            <person name="Beiko R.G."/>
            <person name="Coutinho P."/>
            <person name="Dacks J.B."/>
            <person name="Durnford D.G."/>
            <person name="Fast N.M."/>
            <person name="Green B.R."/>
            <person name="Grisdale C."/>
            <person name="Hempe F."/>
            <person name="Henrissat B."/>
            <person name="Hoppner M.P."/>
            <person name="Ishida K.-I."/>
            <person name="Kim E."/>
            <person name="Koreny L."/>
            <person name="Kroth P.G."/>
            <person name="Liu Y."/>
            <person name="Malik S.-B."/>
            <person name="Maier U.G."/>
            <person name="McRose D."/>
            <person name="Mock T."/>
            <person name="Neilson J.A."/>
            <person name="Onodera N.T."/>
            <person name="Poole A.M."/>
            <person name="Pritham E.J."/>
            <person name="Richards T.A."/>
            <person name="Rocap G."/>
            <person name="Roy S.W."/>
            <person name="Sarai C."/>
            <person name="Schaack S."/>
            <person name="Shirato S."/>
            <person name="Slamovits C.H."/>
            <person name="Spencer D.F."/>
            <person name="Suzuki S."/>
            <person name="Worden A.Z."/>
            <person name="Zauner S."/>
            <person name="Barry K."/>
            <person name="Bell C."/>
            <person name="Bharti A.K."/>
            <person name="Crow J.A."/>
            <person name="Grimwood J."/>
            <person name="Kramer R."/>
            <person name="Lindquist E."/>
            <person name="Lucas S."/>
            <person name="Salamov A."/>
            <person name="McFadden G.I."/>
            <person name="Lane C.E."/>
            <person name="Keeling P.J."/>
            <person name="Gray M.W."/>
            <person name="Grigoriev I.V."/>
            <person name="Archibald J.M."/>
        </authorList>
    </citation>
    <scope>NUCLEOTIDE SEQUENCE</scope>
    <source>
        <strain evidence="3">CCMP2712</strain>
    </source>
</reference>
<reference evidence="2" key="3">
    <citation type="submission" date="2016-03" db="UniProtKB">
        <authorList>
            <consortium name="EnsemblProtists"/>
        </authorList>
    </citation>
    <scope>IDENTIFICATION</scope>
</reference>
<organism evidence="1">
    <name type="scientific">Guillardia theta (strain CCMP2712)</name>
    <name type="common">Cryptophyte</name>
    <dbReference type="NCBI Taxonomy" id="905079"/>
    <lineage>
        <taxon>Eukaryota</taxon>
        <taxon>Cryptophyceae</taxon>
        <taxon>Pyrenomonadales</taxon>
        <taxon>Geminigeraceae</taxon>
        <taxon>Guillardia</taxon>
    </lineage>
</organism>
<keyword evidence="3" id="KW-1185">Reference proteome</keyword>
<evidence type="ECO:0000313" key="1">
    <source>
        <dbReference type="EMBL" id="EKX34917.1"/>
    </source>
</evidence>
<proteinExistence type="predicted"/>
<protein>
    <submittedName>
        <fullName evidence="1 2">Uncharacterized protein</fullName>
    </submittedName>
</protein>
<dbReference type="Proteomes" id="UP000011087">
    <property type="component" value="Unassembled WGS sequence"/>
</dbReference>